<accession>A0A9W9ZH97</accession>
<sequence>MQVSLRFGMLNIVNYPEVISRYVNASDVYAVPFTVVFWQEREFYYTDLHSAEDDDENEAYNPWKESEDAKNVCNLVVLKDTCAIGDNNTVIDVTDFQQNDIVFGPPLPPPSWQTKVKPKAKMKQRTFQFEYVNDKTWSSLIEQSVGPVKSYTALPRKQTSRLFSVALVVFLLDGCSYCTQVLPTIEQISLDAKCFCVRTQLFIRSPHL</sequence>
<proteinExistence type="predicted"/>
<dbReference type="AlphaFoldDB" id="A0A9W9ZH97"/>
<dbReference type="Proteomes" id="UP001163046">
    <property type="component" value="Unassembled WGS sequence"/>
</dbReference>
<organism evidence="1 2">
    <name type="scientific">Desmophyllum pertusum</name>
    <dbReference type="NCBI Taxonomy" id="174260"/>
    <lineage>
        <taxon>Eukaryota</taxon>
        <taxon>Metazoa</taxon>
        <taxon>Cnidaria</taxon>
        <taxon>Anthozoa</taxon>
        <taxon>Hexacorallia</taxon>
        <taxon>Scleractinia</taxon>
        <taxon>Caryophylliina</taxon>
        <taxon>Caryophylliidae</taxon>
        <taxon>Desmophyllum</taxon>
    </lineage>
</organism>
<comment type="caution">
    <text evidence="1">The sequence shown here is derived from an EMBL/GenBank/DDBJ whole genome shotgun (WGS) entry which is preliminary data.</text>
</comment>
<reference evidence="1" key="1">
    <citation type="submission" date="2023-01" db="EMBL/GenBank/DDBJ databases">
        <title>Genome assembly of the deep-sea coral Lophelia pertusa.</title>
        <authorList>
            <person name="Herrera S."/>
            <person name="Cordes E."/>
        </authorList>
    </citation>
    <scope>NUCLEOTIDE SEQUENCE</scope>
    <source>
        <strain evidence="1">USNM1676648</strain>
        <tissue evidence="1">Polyp</tissue>
    </source>
</reference>
<evidence type="ECO:0000313" key="1">
    <source>
        <dbReference type="EMBL" id="KAJ7381721.1"/>
    </source>
</evidence>
<gene>
    <name evidence="1" type="ORF">OS493_039370</name>
</gene>
<protein>
    <submittedName>
        <fullName evidence="1">Uncharacterized protein</fullName>
    </submittedName>
</protein>
<dbReference type="EMBL" id="MU826056">
    <property type="protein sequence ID" value="KAJ7381721.1"/>
    <property type="molecule type" value="Genomic_DNA"/>
</dbReference>
<keyword evidence="2" id="KW-1185">Reference proteome</keyword>
<name>A0A9W9ZH97_9CNID</name>
<evidence type="ECO:0000313" key="2">
    <source>
        <dbReference type="Proteomes" id="UP001163046"/>
    </source>
</evidence>